<reference evidence="1 2" key="1">
    <citation type="journal article" date="2019" name="Mol. Ecol. Resour.">
        <title>Improving Illumina assemblies with Hi-C and long reads: an example with the North African dromedary.</title>
        <authorList>
            <person name="Elbers J.P."/>
            <person name="Rogers M.F."/>
            <person name="Perelman P.L."/>
            <person name="Proskuryakova A.A."/>
            <person name="Serdyukova N.A."/>
            <person name="Johnson W.E."/>
            <person name="Horin P."/>
            <person name="Corander J."/>
            <person name="Murphy D."/>
            <person name="Burger P.A."/>
        </authorList>
    </citation>
    <scope>NUCLEOTIDE SEQUENCE [LARGE SCALE GENOMIC DNA]</scope>
    <source>
        <strain evidence="1">Drom800</strain>
        <tissue evidence="1">Blood</tissue>
    </source>
</reference>
<keyword evidence="2" id="KW-1185">Reference proteome</keyword>
<dbReference type="Proteomes" id="UP000299084">
    <property type="component" value="Unassembled WGS sequence"/>
</dbReference>
<evidence type="ECO:0000313" key="1">
    <source>
        <dbReference type="EMBL" id="KAB1280612.1"/>
    </source>
</evidence>
<dbReference type="EMBL" id="JWIN03000003">
    <property type="protein sequence ID" value="KAB1280612.1"/>
    <property type="molecule type" value="Genomic_DNA"/>
</dbReference>
<accession>A0A5N4EB16</accession>
<dbReference type="AlphaFoldDB" id="A0A5N4EB16"/>
<protein>
    <submittedName>
        <fullName evidence="1">Uncharacterized protein</fullName>
    </submittedName>
</protein>
<sequence length="72" mass="7250">MGGSRDCLDSILVPNGGSRSNTQFLEAGMTEKGAWCCGVGVEPAASFCCVGLATVPGSVATTLGSPMLLEIQ</sequence>
<comment type="caution">
    <text evidence="1">The sequence shown here is derived from an EMBL/GenBank/DDBJ whole genome shotgun (WGS) entry which is preliminary data.</text>
</comment>
<proteinExistence type="predicted"/>
<name>A0A5N4EB16_CAMDR</name>
<gene>
    <name evidence="1" type="ORF">Cadr_000004163</name>
</gene>
<organism evidence="1 2">
    <name type="scientific">Camelus dromedarius</name>
    <name type="common">Dromedary</name>
    <name type="synonym">Arabian camel</name>
    <dbReference type="NCBI Taxonomy" id="9838"/>
    <lineage>
        <taxon>Eukaryota</taxon>
        <taxon>Metazoa</taxon>
        <taxon>Chordata</taxon>
        <taxon>Craniata</taxon>
        <taxon>Vertebrata</taxon>
        <taxon>Euteleostomi</taxon>
        <taxon>Mammalia</taxon>
        <taxon>Eutheria</taxon>
        <taxon>Laurasiatheria</taxon>
        <taxon>Artiodactyla</taxon>
        <taxon>Tylopoda</taxon>
        <taxon>Camelidae</taxon>
        <taxon>Camelus</taxon>
    </lineage>
</organism>
<evidence type="ECO:0000313" key="2">
    <source>
        <dbReference type="Proteomes" id="UP000299084"/>
    </source>
</evidence>